<proteinExistence type="predicted"/>
<evidence type="ECO:0000256" key="6">
    <source>
        <dbReference type="SAM" id="MobiDB-lite"/>
    </source>
</evidence>
<dbReference type="InterPro" id="IPR013083">
    <property type="entry name" value="Znf_RING/FYVE/PHD"/>
</dbReference>
<dbReference type="PANTHER" id="PTHR34451:SF7">
    <property type="entry name" value="PHD FINGER FAMILY PROTEIN"/>
    <property type="match status" value="1"/>
</dbReference>
<dbReference type="SUPFAM" id="SSF57903">
    <property type="entry name" value="FYVE/PHD zinc finger"/>
    <property type="match status" value="1"/>
</dbReference>
<keyword evidence="2 4" id="KW-0863">Zinc-finger</keyword>
<dbReference type="PANTHER" id="PTHR34451">
    <property type="entry name" value="PHD FINGER FAMILY PROTEIN"/>
    <property type="match status" value="1"/>
</dbReference>
<dbReference type="OrthoDB" id="303107at2759"/>
<evidence type="ECO:0000256" key="5">
    <source>
        <dbReference type="SAM" id="Coils"/>
    </source>
</evidence>
<sequence>MSLSSNSHVDSPKKLNTKHYEGKKSLKGNKKKKCENEFCFANQNNRQNKKTTKNLLQDRQLRNQLHTNEKLQFCDSCQQRFDQRQYCYYCQQIYVNTTEDNGHNWNGDGQEWVQCDVCDFWQHIQCEQMHGMKNVMEIINQQQQYFCPWCRNKEQNGANKQTQKKKLKLQQQNRRIIKETSLIYKYKMIIIVILLKIQ</sequence>
<dbReference type="InParanoid" id="G0QPU2"/>
<dbReference type="InterPro" id="IPR011011">
    <property type="entry name" value="Znf_FYVE_PHD"/>
</dbReference>
<dbReference type="EMBL" id="GL983578">
    <property type="protein sequence ID" value="EGR32763.1"/>
    <property type="molecule type" value="Genomic_DNA"/>
</dbReference>
<keyword evidence="1" id="KW-0479">Metal-binding</keyword>
<feature type="domain" description="PHD-type" evidence="7">
    <location>
        <begin position="84"/>
        <end position="153"/>
    </location>
</feature>
<dbReference type="OMA" id="CHKKIKQ"/>
<evidence type="ECO:0000313" key="8">
    <source>
        <dbReference type="EMBL" id="EGR32763.1"/>
    </source>
</evidence>
<evidence type="ECO:0000256" key="1">
    <source>
        <dbReference type="ARBA" id="ARBA00022723"/>
    </source>
</evidence>
<dbReference type="PROSITE" id="PS01359">
    <property type="entry name" value="ZF_PHD_1"/>
    <property type="match status" value="1"/>
</dbReference>
<dbReference type="GeneID" id="14908928"/>
<dbReference type="Proteomes" id="UP000008983">
    <property type="component" value="Unassembled WGS sequence"/>
</dbReference>
<dbReference type="InterPro" id="IPR019786">
    <property type="entry name" value="Zinc_finger_PHD-type_CS"/>
</dbReference>
<evidence type="ECO:0000256" key="2">
    <source>
        <dbReference type="ARBA" id="ARBA00022771"/>
    </source>
</evidence>
<feature type="compositionally biased region" description="Basic and acidic residues" evidence="6">
    <location>
        <begin position="10"/>
        <end position="24"/>
    </location>
</feature>
<evidence type="ECO:0000256" key="3">
    <source>
        <dbReference type="ARBA" id="ARBA00022833"/>
    </source>
</evidence>
<dbReference type="Gene3D" id="3.30.40.10">
    <property type="entry name" value="Zinc/RING finger domain, C3HC4 (zinc finger)"/>
    <property type="match status" value="1"/>
</dbReference>
<dbReference type="InterPro" id="IPR001965">
    <property type="entry name" value="Znf_PHD"/>
</dbReference>
<accession>G0QPU2</accession>
<gene>
    <name evidence="8" type="ORF">IMG5_071170</name>
</gene>
<organism evidence="8 9">
    <name type="scientific">Ichthyophthirius multifiliis</name>
    <name type="common">White spot disease agent</name>
    <name type="synonym">Ich</name>
    <dbReference type="NCBI Taxonomy" id="5932"/>
    <lineage>
        <taxon>Eukaryota</taxon>
        <taxon>Sar</taxon>
        <taxon>Alveolata</taxon>
        <taxon>Ciliophora</taxon>
        <taxon>Intramacronucleata</taxon>
        <taxon>Oligohymenophorea</taxon>
        <taxon>Hymenostomatida</taxon>
        <taxon>Ophryoglenina</taxon>
        <taxon>Ichthyophthirius</taxon>
    </lineage>
</organism>
<dbReference type="RefSeq" id="XP_004036749.1">
    <property type="nucleotide sequence ID" value="XM_004036701.1"/>
</dbReference>
<keyword evidence="5" id="KW-0175">Coiled coil</keyword>
<dbReference type="AlphaFoldDB" id="G0QPU2"/>
<evidence type="ECO:0000259" key="7">
    <source>
        <dbReference type="PROSITE" id="PS50016"/>
    </source>
</evidence>
<evidence type="ECO:0000313" key="9">
    <source>
        <dbReference type="Proteomes" id="UP000008983"/>
    </source>
</evidence>
<dbReference type="InterPro" id="IPR019787">
    <property type="entry name" value="Znf_PHD-finger"/>
</dbReference>
<keyword evidence="3" id="KW-0862">Zinc</keyword>
<feature type="region of interest" description="Disordered" evidence="6">
    <location>
        <begin position="1"/>
        <end position="30"/>
    </location>
</feature>
<evidence type="ECO:0000256" key="4">
    <source>
        <dbReference type="PROSITE-ProRule" id="PRU00146"/>
    </source>
</evidence>
<reference evidence="8 9" key="1">
    <citation type="submission" date="2011-07" db="EMBL/GenBank/DDBJ databases">
        <authorList>
            <person name="Coyne R."/>
            <person name="Brami D."/>
            <person name="Johnson J."/>
            <person name="Hostetler J."/>
            <person name="Hannick L."/>
            <person name="Clark T."/>
            <person name="Cassidy-Hanley D."/>
            <person name="Inman J."/>
        </authorList>
    </citation>
    <scope>NUCLEOTIDE SEQUENCE [LARGE SCALE GENOMIC DNA]</scope>
    <source>
        <strain evidence="8 9">G5</strain>
    </source>
</reference>
<name>G0QPU2_ICHMU</name>
<dbReference type="eggNOG" id="ENOG502R2WT">
    <property type="taxonomic scope" value="Eukaryota"/>
</dbReference>
<keyword evidence="9" id="KW-1185">Reference proteome</keyword>
<dbReference type="SMART" id="SM00249">
    <property type="entry name" value="PHD"/>
    <property type="match status" value="1"/>
</dbReference>
<protein>
    <recommendedName>
        <fullName evidence="7">PHD-type domain-containing protein</fullName>
    </recommendedName>
</protein>
<feature type="coiled-coil region" evidence="5">
    <location>
        <begin position="152"/>
        <end position="179"/>
    </location>
</feature>
<dbReference type="PROSITE" id="PS50016">
    <property type="entry name" value="ZF_PHD_2"/>
    <property type="match status" value="1"/>
</dbReference>
<dbReference type="GO" id="GO:0008270">
    <property type="term" value="F:zinc ion binding"/>
    <property type="evidence" value="ECO:0007669"/>
    <property type="project" value="UniProtKB-KW"/>
</dbReference>